<evidence type="ECO:0000313" key="2">
    <source>
        <dbReference type="EMBL" id="EHK24480.1"/>
    </source>
</evidence>
<dbReference type="AlphaFoldDB" id="G9MMB1"/>
<reference evidence="2 3" key="1">
    <citation type="journal article" date="2011" name="Genome Biol.">
        <title>Comparative genome sequence analysis underscores mycoparasitism as the ancestral life style of Trichoderma.</title>
        <authorList>
            <person name="Kubicek C.P."/>
            <person name="Herrera-Estrella A."/>
            <person name="Seidl-Seiboth V."/>
            <person name="Martinez D.A."/>
            <person name="Druzhinina I.S."/>
            <person name="Thon M."/>
            <person name="Zeilinger S."/>
            <person name="Casas-Flores S."/>
            <person name="Horwitz B.A."/>
            <person name="Mukherjee P.K."/>
            <person name="Mukherjee M."/>
            <person name="Kredics L."/>
            <person name="Alcaraz L.D."/>
            <person name="Aerts A."/>
            <person name="Antal Z."/>
            <person name="Atanasova L."/>
            <person name="Cervantes-Badillo M.G."/>
            <person name="Challacombe J."/>
            <person name="Chertkov O."/>
            <person name="McCluskey K."/>
            <person name="Coulpier F."/>
            <person name="Deshpande N."/>
            <person name="von Doehren H."/>
            <person name="Ebbole D.J."/>
            <person name="Esquivel-Naranjo E.U."/>
            <person name="Fekete E."/>
            <person name="Flipphi M."/>
            <person name="Glaser F."/>
            <person name="Gomez-Rodriguez E.Y."/>
            <person name="Gruber S."/>
            <person name="Han C."/>
            <person name="Henrissat B."/>
            <person name="Hermosa R."/>
            <person name="Hernandez-Onate M."/>
            <person name="Karaffa L."/>
            <person name="Kosti I."/>
            <person name="Le Crom S."/>
            <person name="Lindquist E."/>
            <person name="Lucas S."/>
            <person name="Luebeck M."/>
            <person name="Luebeck P.S."/>
            <person name="Margeot A."/>
            <person name="Metz B."/>
            <person name="Misra M."/>
            <person name="Nevalainen H."/>
            <person name="Omann M."/>
            <person name="Packer N."/>
            <person name="Perrone G."/>
            <person name="Uresti-Rivera E.E."/>
            <person name="Salamov A."/>
            <person name="Schmoll M."/>
            <person name="Seiboth B."/>
            <person name="Shapiro H."/>
            <person name="Sukno S."/>
            <person name="Tamayo-Ramos J.A."/>
            <person name="Tisch D."/>
            <person name="Wiest A."/>
            <person name="Wilkinson H.H."/>
            <person name="Zhang M."/>
            <person name="Coutinho P.M."/>
            <person name="Kenerley C.M."/>
            <person name="Monte E."/>
            <person name="Baker S.E."/>
            <person name="Grigoriev I.V."/>
        </authorList>
    </citation>
    <scope>NUCLEOTIDE SEQUENCE [LARGE SCALE GENOMIC DNA]</scope>
    <source>
        <strain evidence="3">Gv29-8 / FGSC 10586</strain>
    </source>
</reference>
<organism evidence="2 3">
    <name type="scientific">Hypocrea virens (strain Gv29-8 / FGSC 10586)</name>
    <name type="common">Gliocladium virens</name>
    <name type="synonym">Trichoderma virens</name>
    <dbReference type="NCBI Taxonomy" id="413071"/>
    <lineage>
        <taxon>Eukaryota</taxon>
        <taxon>Fungi</taxon>
        <taxon>Dikarya</taxon>
        <taxon>Ascomycota</taxon>
        <taxon>Pezizomycotina</taxon>
        <taxon>Sordariomycetes</taxon>
        <taxon>Hypocreomycetidae</taxon>
        <taxon>Hypocreales</taxon>
        <taxon>Hypocreaceae</taxon>
        <taxon>Trichoderma</taxon>
    </lineage>
</organism>
<sequence length="157" mass="17605">MLAYAASRDAGMKIGFVPGYTRLAQMARLQLQKCAVILRPASVFSHLWSSREADRALCKNRDRRQFPNGRSVSLLLFVMMCPLILVLTGVSHPYQNRQAGQVSICAHSLASVSKQLIPDYASQFGVYCLSDVLDEGYHKQDHIGTLLRTNYEMGAYY</sequence>
<proteinExistence type="predicted"/>
<dbReference type="EMBL" id="ABDF02000004">
    <property type="protein sequence ID" value="EHK24480.1"/>
    <property type="molecule type" value="Genomic_DNA"/>
</dbReference>
<keyword evidence="1" id="KW-1133">Transmembrane helix</keyword>
<dbReference type="HOGENOM" id="CLU_1678153_0_0_1"/>
<dbReference type="GeneID" id="25796201"/>
<evidence type="ECO:0000313" key="3">
    <source>
        <dbReference type="Proteomes" id="UP000007115"/>
    </source>
</evidence>
<gene>
    <name evidence="2" type="ORF">TRIVIDRAFT_61272</name>
</gene>
<name>G9MMB1_HYPVG</name>
<comment type="caution">
    <text evidence="2">The sequence shown here is derived from an EMBL/GenBank/DDBJ whole genome shotgun (WGS) entry which is preliminary data.</text>
</comment>
<keyword evidence="1" id="KW-0812">Transmembrane</keyword>
<keyword evidence="1" id="KW-0472">Membrane</keyword>
<dbReference type="VEuPathDB" id="FungiDB:TRIVIDRAFT_61272"/>
<dbReference type="InParanoid" id="G9MMB1"/>
<protein>
    <submittedName>
        <fullName evidence="2">Uncharacterized protein</fullName>
    </submittedName>
</protein>
<dbReference type="RefSeq" id="XP_013958685.1">
    <property type="nucleotide sequence ID" value="XM_014103210.1"/>
</dbReference>
<dbReference type="Proteomes" id="UP000007115">
    <property type="component" value="Unassembled WGS sequence"/>
</dbReference>
<evidence type="ECO:0000256" key="1">
    <source>
        <dbReference type="SAM" id="Phobius"/>
    </source>
</evidence>
<keyword evidence="3" id="KW-1185">Reference proteome</keyword>
<feature type="transmembrane region" description="Helical" evidence="1">
    <location>
        <begin position="71"/>
        <end position="90"/>
    </location>
</feature>
<accession>G9MMB1</accession>